<evidence type="ECO:0000313" key="2">
    <source>
        <dbReference type="EMBL" id="KAK8382265.1"/>
    </source>
</evidence>
<gene>
    <name evidence="2" type="ORF">O3P69_015296</name>
</gene>
<keyword evidence="1" id="KW-0812">Transmembrane</keyword>
<evidence type="ECO:0000256" key="1">
    <source>
        <dbReference type="SAM" id="Phobius"/>
    </source>
</evidence>
<protein>
    <submittedName>
        <fullName evidence="2">Uncharacterized protein</fullName>
    </submittedName>
</protein>
<dbReference type="Proteomes" id="UP001487740">
    <property type="component" value="Unassembled WGS sequence"/>
</dbReference>
<comment type="caution">
    <text evidence="2">The sequence shown here is derived from an EMBL/GenBank/DDBJ whole genome shotgun (WGS) entry which is preliminary data.</text>
</comment>
<dbReference type="EMBL" id="JARAKH010000039">
    <property type="protein sequence ID" value="KAK8382265.1"/>
    <property type="molecule type" value="Genomic_DNA"/>
</dbReference>
<keyword evidence="1" id="KW-1133">Transmembrane helix</keyword>
<accession>A0AAW0T3M3</accession>
<sequence>MTITPSQDQRVGRGCLQFVNFHSERRTRTRRATPLGVDGSRSCVFRRWKCCVIVTVTVTVTVSALTYDTVTMV</sequence>
<name>A0AAW0T3M3_SCYPA</name>
<proteinExistence type="predicted"/>
<reference evidence="2 3" key="1">
    <citation type="submission" date="2023-03" db="EMBL/GenBank/DDBJ databases">
        <title>High-quality genome of Scylla paramamosain provides insights in environmental adaptation.</title>
        <authorList>
            <person name="Zhang L."/>
        </authorList>
    </citation>
    <scope>NUCLEOTIDE SEQUENCE [LARGE SCALE GENOMIC DNA]</scope>
    <source>
        <strain evidence="2">LZ_2023a</strain>
        <tissue evidence="2">Muscle</tissue>
    </source>
</reference>
<evidence type="ECO:0000313" key="3">
    <source>
        <dbReference type="Proteomes" id="UP001487740"/>
    </source>
</evidence>
<dbReference type="AlphaFoldDB" id="A0AAW0T3M3"/>
<organism evidence="2 3">
    <name type="scientific">Scylla paramamosain</name>
    <name type="common">Mud crab</name>
    <dbReference type="NCBI Taxonomy" id="85552"/>
    <lineage>
        <taxon>Eukaryota</taxon>
        <taxon>Metazoa</taxon>
        <taxon>Ecdysozoa</taxon>
        <taxon>Arthropoda</taxon>
        <taxon>Crustacea</taxon>
        <taxon>Multicrustacea</taxon>
        <taxon>Malacostraca</taxon>
        <taxon>Eumalacostraca</taxon>
        <taxon>Eucarida</taxon>
        <taxon>Decapoda</taxon>
        <taxon>Pleocyemata</taxon>
        <taxon>Brachyura</taxon>
        <taxon>Eubrachyura</taxon>
        <taxon>Portunoidea</taxon>
        <taxon>Portunidae</taxon>
        <taxon>Portuninae</taxon>
        <taxon>Scylla</taxon>
    </lineage>
</organism>
<keyword evidence="3" id="KW-1185">Reference proteome</keyword>
<feature type="transmembrane region" description="Helical" evidence="1">
    <location>
        <begin position="50"/>
        <end position="67"/>
    </location>
</feature>
<keyword evidence="1" id="KW-0472">Membrane</keyword>